<proteinExistence type="predicted"/>
<dbReference type="RefSeq" id="XP_025381138.1">
    <property type="nucleotide sequence ID" value="XM_025520687.1"/>
</dbReference>
<feature type="region of interest" description="Disordered" evidence="5">
    <location>
        <begin position="724"/>
        <end position="762"/>
    </location>
</feature>
<gene>
    <name evidence="6" type="ORF">FA10DRAFT_264535</name>
</gene>
<dbReference type="STRING" id="215250.A0A316YWN3"/>
<dbReference type="FunCoup" id="A0A316YWN3">
    <property type="interactions" value="441"/>
</dbReference>
<name>A0A316YWN3_9BASI</name>
<dbReference type="GO" id="GO:0000472">
    <property type="term" value="P:endonucleolytic cleavage to generate mature 5'-end of SSU-rRNA from (SSU-rRNA, 5.8S rRNA, LSU-rRNA)"/>
    <property type="evidence" value="ECO:0007669"/>
    <property type="project" value="TreeGrafter"/>
</dbReference>
<dbReference type="PANTHER" id="PTHR13102:SF0">
    <property type="entry name" value="NUCLEOLAR PROTEIN 9"/>
    <property type="match status" value="1"/>
</dbReference>
<dbReference type="GO" id="GO:0030686">
    <property type="term" value="C:90S preribosome"/>
    <property type="evidence" value="ECO:0007669"/>
    <property type="project" value="TreeGrafter"/>
</dbReference>
<evidence type="ECO:0000256" key="2">
    <source>
        <dbReference type="ARBA" id="ARBA00022737"/>
    </source>
</evidence>
<dbReference type="GO" id="GO:0000447">
    <property type="term" value="P:endonucleolytic cleavage in ITS1 to separate SSU-rRNA from 5.8S rRNA and LSU-rRNA from tricistronic rRNA transcript (SSU-rRNA, 5.8S rRNA, LSU-rRNA)"/>
    <property type="evidence" value="ECO:0007669"/>
    <property type="project" value="TreeGrafter"/>
</dbReference>
<dbReference type="GO" id="GO:0000480">
    <property type="term" value="P:endonucleolytic cleavage in 5'-ETS of tricistronic rRNA transcript (SSU-rRNA, 5.8S rRNA, LSU-rRNA)"/>
    <property type="evidence" value="ECO:0007669"/>
    <property type="project" value="TreeGrafter"/>
</dbReference>
<dbReference type="PANTHER" id="PTHR13102">
    <property type="entry name" value="NUCLEOLAR PROTEIN 9"/>
    <property type="match status" value="1"/>
</dbReference>
<evidence type="ECO:0000256" key="4">
    <source>
        <dbReference type="ARBA" id="ARBA00031929"/>
    </source>
</evidence>
<dbReference type="GO" id="GO:0005730">
    <property type="term" value="C:nucleolus"/>
    <property type="evidence" value="ECO:0007669"/>
    <property type="project" value="TreeGrafter"/>
</dbReference>
<dbReference type="InParanoid" id="A0A316YWN3"/>
<organism evidence="6 7">
    <name type="scientific">Acaromyces ingoldii</name>
    <dbReference type="NCBI Taxonomy" id="215250"/>
    <lineage>
        <taxon>Eukaryota</taxon>
        <taxon>Fungi</taxon>
        <taxon>Dikarya</taxon>
        <taxon>Basidiomycota</taxon>
        <taxon>Ustilaginomycotina</taxon>
        <taxon>Exobasidiomycetes</taxon>
        <taxon>Exobasidiales</taxon>
        <taxon>Cryptobasidiaceae</taxon>
        <taxon>Acaromyces</taxon>
    </lineage>
</organism>
<dbReference type="AlphaFoldDB" id="A0A316YWN3"/>
<evidence type="ECO:0000256" key="1">
    <source>
        <dbReference type="ARBA" id="ARBA00016427"/>
    </source>
</evidence>
<evidence type="ECO:0000313" key="7">
    <source>
        <dbReference type="Proteomes" id="UP000245768"/>
    </source>
</evidence>
<keyword evidence="2" id="KW-0677">Repeat</keyword>
<sequence length="773" mass="84579">MVKKKEERKRGKKRPRTDKGDIVAEVEHQEEPGVIVPMHEGATRAPEDFREPGWMLPIQNAKDDTAPFGFVGADLKEYMRSANTALKNLFEQENEAGGTSIHSKEATRLRDAALSEARGHELELATDPDTSVVLENLITTMTPRHIRIVADGFMGNLFKLSCHRYGSHVLESILVALQGVATQEERQQSSLSRPMPSSGTVDQSGHGTLRTAHELISDLTEELLPTVVEMMQHPFATHIVRTWLVVLSGQCLDSAGTSASGNTTGIASLRSKRSAVFRTRIAHEASSCARLEPSVFPDVLQHVIATASQDLNGRTIKDMSGSPSASPTLAILLGVASRHGRTSLLDLALDGLVSASQKSDSGLSSMDRSAHIETLLRDQVGSLFLQSCLAICSDKTNDLFWVVYLRGRMCRLGSHVVANFVVAEVLRHLTPEQSLEGNASPLFQALQELREGGSELVKAGRLGVLQALVERCGAITFARESNQGSSSSEQEKEGKAAKKRGTKANSLADDDSYDGQVARAVLCAFGFDLEDKTGLSNVVPVILNVKTVDDWAAFQTGVQARVEDGPSSSARSLTEPKIQGSLLLQSICRLTYPSNDVVIRSLMEQQSIIPISRSPIGVHILLSALASPTTTFKQRSDITAKLCAELHWLADDKFGSRATDALWERTDGFTKEKIARISLEHEQLLLGSPYGRFFVRKLNLGLFRKSVGKWKVWLKDNLKPCPDPLPRHGQATLQKKQIERDSPPRGLEQRGNKKKPKLGHTDKVLDDILSAIK</sequence>
<dbReference type="OrthoDB" id="392571at2759"/>
<dbReference type="SMART" id="SM00025">
    <property type="entry name" value="Pumilio"/>
    <property type="match status" value="5"/>
</dbReference>
<feature type="compositionally biased region" description="Basic and acidic residues" evidence="5">
    <location>
        <begin position="736"/>
        <end position="751"/>
    </location>
</feature>
<dbReference type="EMBL" id="KZ819634">
    <property type="protein sequence ID" value="PWN93940.1"/>
    <property type="molecule type" value="Genomic_DNA"/>
</dbReference>
<dbReference type="GO" id="GO:0030688">
    <property type="term" value="C:preribosome, small subunit precursor"/>
    <property type="evidence" value="ECO:0007669"/>
    <property type="project" value="TreeGrafter"/>
</dbReference>
<dbReference type="GO" id="GO:0000056">
    <property type="term" value="P:ribosomal small subunit export from nucleus"/>
    <property type="evidence" value="ECO:0007669"/>
    <property type="project" value="TreeGrafter"/>
</dbReference>
<dbReference type="InterPro" id="IPR001313">
    <property type="entry name" value="Pumilio_RNA-bd_rpt"/>
</dbReference>
<dbReference type="GeneID" id="37042603"/>
<feature type="region of interest" description="Disordered" evidence="5">
    <location>
        <begin position="185"/>
        <end position="206"/>
    </location>
</feature>
<feature type="region of interest" description="Disordered" evidence="5">
    <location>
        <begin position="1"/>
        <end position="29"/>
    </location>
</feature>
<dbReference type="Gene3D" id="1.25.10.10">
    <property type="entry name" value="Leucine-rich Repeat Variant"/>
    <property type="match status" value="2"/>
</dbReference>
<dbReference type="InterPro" id="IPR011989">
    <property type="entry name" value="ARM-like"/>
</dbReference>
<dbReference type="Proteomes" id="UP000245768">
    <property type="component" value="Unassembled WGS sequence"/>
</dbReference>
<dbReference type="InterPro" id="IPR040000">
    <property type="entry name" value="NOP9"/>
</dbReference>
<accession>A0A316YWN3</accession>
<dbReference type="Pfam" id="PF22493">
    <property type="entry name" value="PUF_NOP9"/>
    <property type="match status" value="1"/>
</dbReference>
<dbReference type="InterPro" id="IPR016024">
    <property type="entry name" value="ARM-type_fold"/>
</dbReference>
<evidence type="ECO:0000256" key="3">
    <source>
        <dbReference type="ARBA" id="ARBA00030932"/>
    </source>
</evidence>
<evidence type="ECO:0000256" key="5">
    <source>
        <dbReference type="SAM" id="MobiDB-lite"/>
    </source>
</evidence>
<feature type="region of interest" description="Disordered" evidence="5">
    <location>
        <begin position="480"/>
        <end position="509"/>
    </location>
</feature>
<feature type="compositionally biased region" description="Basic and acidic residues" evidence="5">
    <location>
        <begin position="17"/>
        <end position="29"/>
    </location>
</feature>
<keyword evidence="7" id="KW-1185">Reference proteome</keyword>
<dbReference type="SUPFAM" id="SSF48371">
    <property type="entry name" value="ARM repeat"/>
    <property type="match status" value="2"/>
</dbReference>
<feature type="compositionally biased region" description="Polar residues" evidence="5">
    <location>
        <begin position="188"/>
        <end position="206"/>
    </location>
</feature>
<reference evidence="6 7" key="1">
    <citation type="journal article" date="2018" name="Mol. Biol. Evol.">
        <title>Broad Genomic Sampling Reveals a Smut Pathogenic Ancestry of the Fungal Clade Ustilaginomycotina.</title>
        <authorList>
            <person name="Kijpornyongpan T."/>
            <person name="Mondo S.J."/>
            <person name="Barry K."/>
            <person name="Sandor L."/>
            <person name="Lee J."/>
            <person name="Lipzen A."/>
            <person name="Pangilinan J."/>
            <person name="LaButti K."/>
            <person name="Hainaut M."/>
            <person name="Henrissat B."/>
            <person name="Grigoriev I.V."/>
            <person name="Spatafora J.W."/>
            <person name="Aime M.C."/>
        </authorList>
    </citation>
    <scope>NUCLEOTIDE SEQUENCE [LARGE SCALE GENOMIC DNA]</scope>
    <source>
        <strain evidence="6 7">MCA 4198</strain>
    </source>
</reference>
<dbReference type="GO" id="GO:0003723">
    <property type="term" value="F:RNA binding"/>
    <property type="evidence" value="ECO:0007669"/>
    <property type="project" value="InterPro"/>
</dbReference>
<evidence type="ECO:0000313" key="6">
    <source>
        <dbReference type="EMBL" id="PWN93940.1"/>
    </source>
</evidence>
<protein>
    <recommendedName>
        <fullName evidence="1">Nucleolar protein 9</fullName>
    </recommendedName>
    <alternativeName>
        <fullName evidence="3 4">Pumilio domain-containing protein NOP9</fullName>
    </alternativeName>
</protein>